<comment type="caution">
    <text evidence="1">The sequence shown here is derived from an EMBL/GenBank/DDBJ whole genome shotgun (WGS) entry which is preliminary data.</text>
</comment>
<organism evidence="1 2">
    <name type="scientific">Spartinivicinus poritis</name>
    <dbReference type="NCBI Taxonomy" id="2994640"/>
    <lineage>
        <taxon>Bacteria</taxon>
        <taxon>Pseudomonadati</taxon>
        <taxon>Pseudomonadota</taxon>
        <taxon>Gammaproteobacteria</taxon>
        <taxon>Oceanospirillales</taxon>
        <taxon>Zooshikellaceae</taxon>
        <taxon>Spartinivicinus</taxon>
    </lineage>
</organism>
<sequence length="258" mass="29514">MALEQDISRLVEASNRLTTIVDEKIKGIDSKLNDTIQKLNGWKASAEAKDINGEPRYEEIIDLTHLDTDKFYPVWWRFPGNTKPNGNVTISRNYTRDQKLDPFKDGGKPHVAGLLCQLEGNAYPWSGDANYLTIKRLRQTYRHTIRKVSFGFNCFISNVDGTYPIYSGHEKDQFVESRVFSGCYLRGGLSYIFTHNGVNSLDYLKANEERTIYTHFSAENKWEISYYVKPLLKTDSLLGEDYPLNGQDSATAIPYQLS</sequence>
<name>A0ABT5UAM2_9GAMM</name>
<evidence type="ECO:0008006" key="3">
    <source>
        <dbReference type="Google" id="ProtNLM"/>
    </source>
</evidence>
<keyword evidence="2" id="KW-1185">Reference proteome</keyword>
<protein>
    <recommendedName>
        <fullName evidence="3">Phage tail protein</fullName>
    </recommendedName>
</protein>
<gene>
    <name evidence="1" type="ORF">ORQ98_15420</name>
</gene>
<accession>A0ABT5UAM2</accession>
<evidence type="ECO:0000313" key="1">
    <source>
        <dbReference type="EMBL" id="MDE1463352.1"/>
    </source>
</evidence>
<dbReference type="Proteomes" id="UP001528823">
    <property type="component" value="Unassembled WGS sequence"/>
</dbReference>
<dbReference type="RefSeq" id="WP_274689692.1">
    <property type="nucleotide sequence ID" value="NZ_JAPMOU010000019.1"/>
</dbReference>
<dbReference type="EMBL" id="JAPMOU010000019">
    <property type="protein sequence ID" value="MDE1463352.1"/>
    <property type="molecule type" value="Genomic_DNA"/>
</dbReference>
<proteinExistence type="predicted"/>
<reference evidence="1 2" key="1">
    <citation type="submission" date="2022-11" db="EMBL/GenBank/DDBJ databases">
        <title>Spartinivicinus poritis sp. nov., isolated from scleractinian coral Porites lutea.</title>
        <authorList>
            <person name="Zhang G."/>
            <person name="Cai L."/>
            <person name="Wei Q."/>
        </authorList>
    </citation>
    <scope>NUCLEOTIDE SEQUENCE [LARGE SCALE GENOMIC DNA]</scope>
    <source>
        <strain evidence="1 2">A2-2</strain>
    </source>
</reference>
<evidence type="ECO:0000313" key="2">
    <source>
        <dbReference type="Proteomes" id="UP001528823"/>
    </source>
</evidence>